<feature type="transmembrane region" description="Helical" evidence="3">
    <location>
        <begin position="218"/>
        <end position="238"/>
    </location>
</feature>
<comment type="caution">
    <text evidence="5">The sequence shown here is derived from an EMBL/GenBank/DDBJ whole genome shotgun (WGS) entry which is preliminary data.</text>
</comment>
<dbReference type="InterPro" id="IPR011701">
    <property type="entry name" value="MFS"/>
</dbReference>
<dbReference type="AlphaFoldDB" id="A0A1M2VPN9"/>
<protein>
    <recommendedName>
        <fullName evidence="4">Major facilitator superfamily (MFS) profile domain-containing protein</fullName>
    </recommendedName>
</protein>
<organism evidence="5 6">
    <name type="scientific">Trametes pubescens</name>
    <name type="common">White-rot fungus</name>
    <dbReference type="NCBI Taxonomy" id="154538"/>
    <lineage>
        <taxon>Eukaryota</taxon>
        <taxon>Fungi</taxon>
        <taxon>Dikarya</taxon>
        <taxon>Basidiomycota</taxon>
        <taxon>Agaricomycotina</taxon>
        <taxon>Agaricomycetes</taxon>
        <taxon>Polyporales</taxon>
        <taxon>Polyporaceae</taxon>
        <taxon>Trametes</taxon>
    </lineage>
</organism>
<keyword evidence="3" id="KW-0472">Membrane</keyword>
<feature type="transmembrane region" description="Helical" evidence="3">
    <location>
        <begin position="129"/>
        <end position="152"/>
    </location>
</feature>
<feature type="transmembrane region" description="Helical" evidence="3">
    <location>
        <begin position="56"/>
        <end position="78"/>
    </location>
</feature>
<dbReference type="Pfam" id="PF07690">
    <property type="entry name" value="MFS_1"/>
    <property type="match status" value="1"/>
</dbReference>
<keyword evidence="3" id="KW-1133">Transmembrane helix</keyword>
<proteinExistence type="inferred from homology"/>
<feature type="transmembrane region" description="Helical" evidence="3">
    <location>
        <begin position="391"/>
        <end position="411"/>
    </location>
</feature>
<evidence type="ECO:0000256" key="2">
    <source>
        <dbReference type="ARBA" id="ARBA00006727"/>
    </source>
</evidence>
<dbReference type="PANTHER" id="PTHR11360">
    <property type="entry name" value="MONOCARBOXYLATE TRANSPORTER"/>
    <property type="match status" value="1"/>
</dbReference>
<dbReference type="OrthoDB" id="2213137at2759"/>
<keyword evidence="6" id="KW-1185">Reference proteome</keyword>
<evidence type="ECO:0000313" key="5">
    <source>
        <dbReference type="EMBL" id="OJT09565.1"/>
    </source>
</evidence>
<feature type="transmembrane region" description="Helical" evidence="3">
    <location>
        <begin position="98"/>
        <end position="117"/>
    </location>
</feature>
<dbReference type="GO" id="GO:0022857">
    <property type="term" value="F:transmembrane transporter activity"/>
    <property type="evidence" value="ECO:0007669"/>
    <property type="project" value="InterPro"/>
</dbReference>
<dbReference type="GO" id="GO:0016020">
    <property type="term" value="C:membrane"/>
    <property type="evidence" value="ECO:0007669"/>
    <property type="project" value="UniProtKB-SubCell"/>
</dbReference>
<dbReference type="Proteomes" id="UP000184267">
    <property type="component" value="Unassembled WGS sequence"/>
</dbReference>
<dbReference type="EMBL" id="MNAD01000899">
    <property type="protein sequence ID" value="OJT09565.1"/>
    <property type="molecule type" value="Genomic_DNA"/>
</dbReference>
<reference evidence="5 6" key="1">
    <citation type="submission" date="2016-10" db="EMBL/GenBank/DDBJ databases">
        <title>Genome sequence of the basidiomycete white-rot fungus Trametes pubescens.</title>
        <authorList>
            <person name="Makela M.R."/>
            <person name="Granchi Z."/>
            <person name="Peng M."/>
            <person name="De Vries R.P."/>
            <person name="Grigoriev I."/>
            <person name="Riley R."/>
            <person name="Hilden K."/>
        </authorList>
    </citation>
    <scope>NUCLEOTIDE SEQUENCE [LARGE SCALE GENOMIC DNA]</scope>
    <source>
        <strain evidence="5 6">FBCC735</strain>
    </source>
</reference>
<feature type="transmembrane region" description="Helical" evidence="3">
    <location>
        <begin position="187"/>
        <end position="211"/>
    </location>
</feature>
<feature type="domain" description="Major facilitator superfamily (MFS) profile" evidence="4">
    <location>
        <begin position="53"/>
        <end position="460"/>
    </location>
</feature>
<evidence type="ECO:0000313" key="6">
    <source>
        <dbReference type="Proteomes" id="UP000184267"/>
    </source>
</evidence>
<dbReference type="STRING" id="154538.A0A1M2VPN9"/>
<dbReference type="SUPFAM" id="SSF103473">
    <property type="entry name" value="MFS general substrate transporter"/>
    <property type="match status" value="1"/>
</dbReference>
<sequence>MASLTHGSGDVLSLRTIHSHANQENNGGDEDHSARAIQRAEDEDVPPQPSQTYQCLLVFAGFMMTFHVIGINSIYGLFQEFYTSPETNIKGAEGQDALVSLVGTIGSGLTWSGSIFVNPMIGRFDNVKLISLSGAFIMSVGIVLASFCAELWQLYLTQGLLYGIGSSMYYFPIMSLTPAYFDRNRGAAMGIVLAGSGIGGLVLSPVFHILLTRLGIRWALRILGMWNFVLGIPISSVLTKKHGAAASAAGRTRVSMAMIKRGTFILQSLGALLQAAGNMVPVYFLTTYSVSVLSYSSSTGSLLLAVNTAVNSAARIGMGILADRVGRQNTMVLSVILSGIAVFALWYDSDRARFLAFVVFYGILAGGYNALLPTTITELYGVQNYSSVNAFIYFIRGLGALFGAPVAGLILGSHQRGARVTGNMAFNMGVLKNRYNEVAIFDGVLLLAAGACVAYVRWLDARDKGGWAWKA</sequence>
<comment type="similarity">
    <text evidence="2">Belongs to the major facilitator superfamily. Monocarboxylate porter (TC 2.A.1.13) family.</text>
</comment>
<accession>A0A1M2VPN9</accession>
<feature type="transmembrane region" description="Helical" evidence="3">
    <location>
        <begin position="292"/>
        <end position="310"/>
    </location>
</feature>
<dbReference type="OMA" id="CVAYVRW"/>
<dbReference type="PROSITE" id="PS50850">
    <property type="entry name" value="MFS"/>
    <property type="match status" value="1"/>
</dbReference>
<name>A0A1M2VPN9_TRAPU</name>
<dbReference type="PANTHER" id="PTHR11360:SF284">
    <property type="entry name" value="EG:103B4.3 PROTEIN-RELATED"/>
    <property type="match status" value="1"/>
</dbReference>
<dbReference type="InterPro" id="IPR050327">
    <property type="entry name" value="Proton-linked_MCT"/>
</dbReference>
<feature type="transmembrane region" description="Helical" evidence="3">
    <location>
        <begin position="438"/>
        <end position="458"/>
    </location>
</feature>
<feature type="transmembrane region" description="Helical" evidence="3">
    <location>
        <begin position="159"/>
        <end position="181"/>
    </location>
</feature>
<keyword evidence="3" id="KW-0812">Transmembrane</keyword>
<feature type="transmembrane region" description="Helical" evidence="3">
    <location>
        <begin position="354"/>
        <end position="371"/>
    </location>
</feature>
<evidence type="ECO:0000256" key="1">
    <source>
        <dbReference type="ARBA" id="ARBA00004141"/>
    </source>
</evidence>
<dbReference type="InterPro" id="IPR036259">
    <property type="entry name" value="MFS_trans_sf"/>
</dbReference>
<dbReference type="Gene3D" id="1.20.1250.20">
    <property type="entry name" value="MFS general substrate transporter like domains"/>
    <property type="match status" value="2"/>
</dbReference>
<gene>
    <name evidence="5" type="ORF">TRAPUB_13942</name>
</gene>
<dbReference type="InterPro" id="IPR020846">
    <property type="entry name" value="MFS_dom"/>
</dbReference>
<feature type="transmembrane region" description="Helical" evidence="3">
    <location>
        <begin position="264"/>
        <end position="285"/>
    </location>
</feature>
<evidence type="ECO:0000256" key="3">
    <source>
        <dbReference type="SAM" id="Phobius"/>
    </source>
</evidence>
<comment type="subcellular location">
    <subcellularLocation>
        <location evidence="1">Membrane</location>
        <topology evidence="1">Multi-pass membrane protein</topology>
    </subcellularLocation>
</comment>
<evidence type="ECO:0000259" key="4">
    <source>
        <dbReference type="PROSITE" id="PS50850"/>
    </source>
</evidence>
<feature type="transmembrane region" description="Helical" evidence="3">
    <location>
        <begin position="330"/>
        <end position="347"/>
    </location>
</feature>